<protein>
    <submittedName>
        <fullName evidence="1">Uncharacterized protein</fullName>
    </submittedName>
</protein>
<reference evidence="1 2" key="1">
    <citation type="submission" date="2016-04" db="EMBL/GenBank/DDBJ databases">
        <title>ATOL: Assembling a taxonomically balanced genome-scale reconstruction of the evolutionary history of the Enterobacteriaceae.</title>
        <authorList>
            <person name="Plunkett G.III."/>
            <person name="Neeno-Eckwall E.C."/>
            <person name="Glasner J.D."/>
            <person name="Perna N.T."/>
        </authorList>
    </citation>
    <scope>NUCLEOTIDE SEQUENCE [LARGE SCALE GENOMIC DNA]</scope>
    <source>
        <strain evidence="1 2">ATCC 51605</strain>
    </source>
</reference>
<evidence type="ECO:0000313" key="2">
    <source>
        <dbReference type="Proteomes" id="UP000078410"/>
    </source>
</evidence>
<keyword evidence="2" id="KW-1185">Reference proteome</keyword>
<evidence type="ECO:0000313" key="1">
    <source>
        <dbReference type="EMBL" id="OAT33939.1"/>
    </source>
</evidence>
<gene>
    <name evidence="1" type="ORF">M975_0474</name>
</gene>
<dbReference type="Proteomes" id="UP000078410">
    <property type="component" value="Unassembled WGS sequence"/>
</dbReference>
<dbReference type="AlphaFoldDB" id="A0A1B7IVF3"/>
<dbReference type="EMBL" id="LXER01000006">
    <property type="protein sequence ID" value="OAT33939.1"/>
    <property type="molecule type" value="Genomic_DNA"/>
</dbReference>
<organism evidence="1 2">
    <name type="scientific">Buttiauxella brennerae ATCC 51605</name>
    <dbReference type="NCBI Taxonomy" id="1354251"/>
    <lineage>
        <taxon>Bacteria</taxon>
        <taxon>Pseudomonadati</taxon>
        <taxon>Pseudomonadota</taxon>
        <taxon>Gammaproteobacteria</taxon>
        <taxon>Enterobacterales</taxon>
        <taxon>Enterobacteriaceae</taxon>
        <taxon>Buttiauxella</taxon>
    </lineage>
</organism>
<accession>A0A1B7IVF3</accession>
<name>A0A1B7IVF3_9ENTR</name>
<sequence>MYDAMTRESYAYIDITECLLTLPKMYKQFLLQGLIANVKTYGRQVAQK</sequence>
<comment type="caution">
    <text evidence="1">The sequence shown here is derived from an EMBL/GenBank/DDBJ whole genome shotgun (WGS) entry which is preliminary data.</text>
</comment>
<dbReference type="PATRIC" id="fig|1354251.4.peg.491"/>
<proteinExistence type="predicted"/>